<reference evidence="3" key="1">
    <citation type="journal article" date="2019" name="Int. J. Syst. Evol. Microbiol.">
        <title>The Global Catalogue of Microorganisms (GCM) 10K type strain sequencing project: providing services to taxonomists for standard genome sequencing and annotation.</title>
        <authorList>
            <consortium name="The Broad Institute Genomics Platform"/>
            <consortium name="The Broad Institute Genome Sequencing Center for Infectious Disease"/>
            <person name="Wu L."/>
            <person name="Ma J."/>
        </authorList>
    </citation>
    <scope>NUCLEOTIDE SEQUENCE [LARGE SCALE GENOMIC DNA]</scope>
    <source>
        <strain evidence="3">JCM 17841</strain>
    </source>
</reference>
<dbReference type="Proteomes" id="UP001501243">
    <property type="component" value="Unassembled WGS sequence"/>
</dbReference>
<proteinExistence type="predicted"/>
<feature type="signal peptide" evidence="1">
    <location>
        <begin position="1"/>
        <end position="22"/>
    </location>
</feature>
<gene>
    <name evidence="2" type="ORF">GCM10023172_31730</name>
</gene>
<organism evidence="2 3">
    <name type="scientific">Hymenobacter ginsengisoli</name>
    <dbReference type="NCBI Taxonomy" id="1051626"/>
    <lineage>
        <taxon>Bacteria</taxon>
        <taxon>Pseudomonadati</taxon>
        <taxon>Bacteroidota</taxon>
        <taxon>Cytophagia</taxon>
        <taxon>Cytophagales</taxon>
        <taxon>Hymenobacteraceae</taxon>
        <taxon>Hymenobacter</taxon>
    </lineage>
</organism>
<evidence type="ECO:0000256" key="1">
    <source>
        <dbReference type="SAM" id="SignalP"/>
    </source>
</evidence>
<evidence type="ECO:0000313" key="3">
    <source>
        <dbReference type="Proteomes" id="UP001501243"/>
    </source>
</evidence>
<keyword evidence="1" id="KW-0732">Signal</keyword>
<sequence length="221" mass="23927">MTLLLRGAFCASLLALVAGCCANSTNTCDDLYADSLYFKLKAKPDNSTDKSYFSAAELDTVYLQRYTPAHPATQPNGITPGTPAAPATYSDPVSIIRAKQNISLNSGLRAHLRQAGFSDADTLLIISNNSPFSPSTTGGKLSAYHYLLTVQNKPVRPGQTYQFDLDSIQLKGQYNANSCTTCYQNTFKYFDINKGKAKGEVTEKDGKPIATLLSKNEANSK</sequence>
<dbReference type="EMBL" id="BAABGQ010000008">
    <property type="protein sequence ID" value="GAA4504815.1"/>
    <property type="molecule type" value="Genomic_DNA"/>
</dbReference>
<evidence type="ECO:0008006" key="4">
    <source>
        <dbReference type="Google" id="ProtNLM"/>
    </source>
</evidence>
<evidence type="ECO:0000313" key="2">
    <source>
        <dbReference type="EMBL" id="GAA4504815.1"/>
    </source>
</evidence>
<keyword evidence="3" id="KW-1185">Reference proteome</keyword>
<name>A0ABP8QQ27_9BACT</name>
<dbReference type="RefSeq" id="WP_208131137.1">
    <property type="nucleotide sequence ID" value="NZ_BAABGQ010000008.1"/>
</dbReference>
<comment type="caution">
    <text evidence="2">The sequence shown here is derived from an EMBL/GenBank/DDBJ whole genome shotgun (WGS) entry which is preliminary data.</text>
</comment>
<accession>A0ABP8QQ27</accession>
<dbReference type="PROSITE" id="PS51257">
    <property type="entry name" value="PROKAR_LIPOPROTEIN"/>
    <property type="match status" value="1"/>
</dbReference>
<protein>
    <recommendedName>
        <fullName evidence="4">Lipoprotein</fullName>
    </recommendedName>
</protein>
<feature type="chain" id="PRO_5045395719" description="Lipoprotein" evidence="1">
    <location>
        <begin position="23"/>
        <end position="221"/>
    </location>
</feature>